<keyword evidence="6 8" id="KW-0472">Membrane</keyword>
<dbReference type="GO" id="GO:0005886">
    <property type="term" value="C:plasma membrane"/>
    <property type="evidence" value="ECO:0007669"/>
    <property type="project" value="TreeGrafter"/>
</dbReference>
<evidence type="ECO:0000256" key="3">
    <source>
        <dbReference type="ARBA" id="ARBA00022448"/>
    </source>
</evidence>
<evidence type="ECO:0000256" key="8">
    <source>
        <dbReference type="SAM" id="Phobius"/>
    </source>
</evidence>
<dbReference type="InterPro" id="IPR043926">
    <property type="entry name" value="ABCG_dom"/>
</dbReference>
<dbReference type="InterPro" id="IPR027417">
    <property type="entry name" value="P-loop_NTPase"/>
</dbReference>
<gene>
    <name evidence="10" type="ORF">O3M35_001813</name>
</gene>
<dbReference type="SUPFAM" id="SSF52540">
    <property type="entry name" value="P-loop containing nucleoside triphosphate hydrolases"/>
    <property type="match status" value="1"/>
</dbReference>
<sequence>MPECWEMDQRRRYSIAGGDERLPPPSRGMVPSTSEDLHAWSIYRQNLNSDFTDSALGSSEKSPLPYGNFQLRESTVQSILNHPRYGPKSPLGANMYTYLKFGLPRVFPPNHGRGTSSGYNSSEEGGTQKKNLRSRSEADFNNLHYHHAVPTLAGGGKSLSQADLLSTETLMRQAAASQRRSLHDLRHTDYLHDMMLPSRGDPMLHHLMPPLPHHHHPPGPVRHRVSQQSQRLRRTSAGVVPVSAVSSPEPFSFSMLHPQQYTGLYPHLQVRNMNVRSKKGEPMINNLSMEVKAGEILAIMATNSCTGTCLLHALSGRHPYTGQVSINGISVSPQELKARTATVHKDTVLPRDLQVHSCMRYYARLRRAPGTRGKLPMDDQVSIVTEELGLSPVLATRISELTQSEYSRLLVALQLLSDPQILLIDDVTQPMDIFDTFFLVEFLRYWAVGATGGVAGRIVVMCLQPPTYEILTMVSRLLMLSGGDTMYHGPSMSLQHYFTPAHYPCPAYKNPADYYLDLVTLDDLSAEAMLESSQRVDQLGSLYRRRQALLTETSSYTLPNPFKTPPFYKVAFSLFLRDSIYSLPVSFTRWILRVVISAVISIIIGAVFWDIPSSDPHLTREDRMGYHFTMLSLMSLPMILLLGLAKTQGHIRNTSESDISQGLYSRILYITFSLIFSAIPSALSWSAYLIPAYCMSGLYEQGSLDNLLTYLGDCILTLLSLQYICTLFGYCSPGRTVAALLYSTFHTIVSALSGFPIITADTPSPFLTQYLPLAPIYSRLLQRDYSPNVLKNLNNAIICRNRHIQRQDIIVSQPCPVPNGTYALDYHGIEQSEYGNIVPALWLILAALLTVLLFLLPPYFHSNKKRKR</sequence>
<dbReference type="Proteomes" id="UP001461498">
    <property type="component" value="Unassembled WGS sequence"/>
</dbReference>
<proteinExistence type="inferred from homology"/>
<dbReference type="GO" id="GO:0005524">
    <property type="term" value="F:ATP binding"/>
    <property type="evidence" value="ECO:0007669"/>
    <property type="project" value="InterPro"/>
</dbReference>
<feature type="transmembrane region" description="Helical" evidence="8">
    <location>
        <begin position="710"/>
        <end position="730"/>
    </location>
</feature>
<keyword evidence="3" id="KW-0813">Transport</keyword>
<reference evidence="10 11" key="1">
    <citation type="submission" date="2022-12" db="EMBL/GenBank/DDBJ databases">
        <title>Chromosome-level genome assembly of true bugs.</title>
        <authorList>
            <person name="Ma L."/>
            <person name="Li H."/>
        </authorList>
    </citation>
    <scope>NUCLEOTIDE SEQUENCE [LARGE SCALE GENOMIC DNA]</scope>
    <source>
        <strain evidence="10">Lab_2022b</strain>
    </source>
</reference>
<feature type="transmembrane region" description="Helical" evidence="8">
    <location>
        <begin position="624"/>
        <end position="645"/>
    </location>
</feature>
<organism evidence="10 11">
    <name type="scientific">Rhynocoris fuscipes</name>
    <dbReference type="NCBI Taxonomy" id="488301"/>
    <lineage>
        <taxon>Eukaryota</taxon>
        <taxon>Metazoa</taxon>
        <taxon>Ecdysozoa</taxon>
        <taxon>Arthropoda</taxon>
        <taxon>Hexapoda</taxon>
        <taxon>Insecta</taxon>
        <taxon>Pterygota</taxon>
        <taxon>Neoptera</taxon>
        <taxon>Paraneoptera</taxon>
        <taxon>Hemiptera</taxon>
        <taxon>Heteroptera</taxon>
        <taxon>Panheteroptera</taxon>
        <taxon>Cimicomorpha</taxon>
        <taxon>Reduviidae</taxon>
        <taxon>Harpactorinae</taxon>
        <taxon>Harpactorini</taxon>
        <taxon>Rhynocoris</taxon>
    </lineage>
</organism>
<feature type="region of interest" description="Disordered" evidence="7">
    <location>
        <begin position="109"/>
        <end position="133"/>
    </location>
</feature>
<keyword evidence="11" id="KW-1185">Reference proteome</keyword>
<keyword evidence="4 8" id="KW-0812">Transmembrane</keyword>
<evidence type="ECO:0000256" key="2">
    <source>
        <dbReference type="ARBA" id="ARBA00005814"/>
    </source>
</evidence>
<dbReference type="InterPro" id="IPR013525">
    <property type="entry name" value="ABC2_TM"/>
</dbReference>
<dbReference type="Pfam" id="PF19055">
    <property type="entry name" value="ABC2_membrane_7"/>
    <property type="match status" value="1"/>
</dbReference>
<evidence type="ECO:0000256" key="4">
    <source>
        <dbReference type="ARBA" id="ARBA00022692"/>
    </source>
</evidence>
<feature type="transmembrane region" description="Helical" evidence="8">
    <location>
        <begin position="666"/>
        <end position="690"/>
    </location>
</feature>
<feature type="compositionally biased region" description="Basic residues" evidence="7">
    <location>
        <begin position="212"/>
        <end position="225"/>
    </location>
</feature>
<evidence type="ECO:0000313" key="11">
    <source>
        <dbReference type="Proteomes" id="UP001461498"/>
    </source>
</evidence>
<dbReference type="EMBL" id="JAPXFL010000010">
    <property type="protein sequence ID" value="KAK9500573.1"/>
    <property type="molecule type" value="Genomic_DNA"/>
</dbReference>
<keyword evidence="5 8" id="KW-1133">Transmembrane helix</keyword>
<comment type="subcellular location">
    <subcellularLocation>
        <location evidence="1">Membrane</location>
        <topology evidence="1">Multi-pass membrane protein</topology>
    </subcellularLocation>
</comment>
<dbReference type="GO" id="GO:0016887">
    <property type="term" value="F:ATP hydrolysis activity"/>
    <property type="evidence" value="ECO:0007669"/>
    <property type="project" value="InterPro"/>
</dbReference>
<feature type="region of interest" description="Disordered" evidence="7">
    <location>
        <begin position="210"/>
        <end position="229"/>
    </location>
</feature>
<dbReference type="InterPro" id="IPR003439">
    <property type="entry name" value="ABC_transporter-like_ATP-bd"/>
</dbReference>
<evidence type="ECO:0000256" key="1">
    <source>
        <dbReference type="ARBA" id="ARBA00004141"/>
    </source>
</evidence>
<feature type="transmembrane region" description="Helical" evidence="8">
    <location>
        <begin position="590"/>
        <end position="609"/>
    </location>
</feature>
<dbReference type="PANTHER" id="PTHR48041:SF89">
    <property type="entry name" value="FI03229P"/>
    <property type="match status" value="1"/>
</dbReference>
<dbReference type="PROSITE" id="PS50893">
    <property type="entry name" value="ABC_TRANSPORTER_2"/>
    <property type="match status" value="1"/>
</dbReference>
<dbReference type="PANTHER" id="PTHR48041">
    <property type="entry name" value="ABC TRANSPORTER G FAMILY MEMBER 28"/>
    <property type="match status" value="1"/>
</dbReference>
<dbReference type="Gene3D" id="3.40.50.300">
    <property type="entry name" value="P-loop containing nucleotide triphosphate hydrolases"/>
    <property type="match status" value="1"/>
</dbReference>
<accession>A0AAW1CS52</accession>
<comment type="caution">
    <text evidence="10">The sequence shown here is derived from an EMBL/GenBank/DDBJ whole genome shotgun (WGS) entry which is preliminary data.</text>
</comment>
<dbReference type="Pfam" id="PF00005">
    <property type="entry name" value="ABC_tran"/>
    <property type="match status" value="1"/>
</dbReference>
<evidence type="ECO:0000259" key="9">
    <source>
        <dbReference type="PROSITE" id="PS50893"/>
    </source>
</evidence>
<feature type="domain" description="ABC transporter" evidence="9">
    <location>
        <begin position="268"/>
        <end position="507"/>
    </location>
</feature>
<dbReference type="Pfam" id="PF01061">
    <property type="entry name" value="ABC2_membrane"/>
    <property type="match status" value="1"/>
</dbReference>
<evidence type="ECO:0000313" key="10">
    <source>
        <dbReference type="EMBL" id="KAK9500573.1"/>
    </source>
</evidence>
<feature type="transmembrane region" description="Helical" evidence="8">
    <location>
        <begin position="737"/>
        <end position="758"/>
    </location>
</feature>
<dbReference type="InterPro" id="IPR050352">
    <property type="entry name" value="ABCG_transporters"/>
</dbReference>
<comment type="similarity">
    <text evidence="2">Belongs to the ABC transporter superfamily. ABCG family. Eye pigment precursor importer (TC 3.A.1.204) subfamily.</text>
</comment>
<dbReference type="GO" id="GO:0140359">
    <property type="term" value="F:ABC-type transporter activity"/>
    <property type="evidence" value="ECO:0007669"/>
    <property type="project" value="InterPro"/>
</dbReference>
<feature type="compositionally biased region" description="Polar residues" evidence="7">
    <location>
        <begin position="113"/>
        <end position="129"/>
    </location>
</feature>
<protein>
    <recommendedName>
        <fullName evidence="9">ABC transporter domain-containing protein</fullName>
    </recommendedName>
</protein>
<evidence type="ECO:0000256" key="6">
    <source>
        <dbReference type="ARBA" id="ARBA00023136"/>
    </source>
</evidence>
<evidence type="ECO:0000256" key="7">
    <source>
        <dbReference type="SAM" id="MobiDB-lite"/>
    </source>
</evidence>
<feature type="transmembrane region" description="Helical" evidence="8">
    <location>
        <begin position="840"/>
        <end position="860"/>
    </location>
</feature>
<dbReference type="AlphaFoldDB" id="A0AAW1CS52"/>
<name>A0AAW1CS52_9HEMI</name>
<evidence type="ECO:0000256" key="5">
    <source>
        <dbReference type="ARBA" id="ARBA00022989"/>
    </source>
</evidence>